<dbReference type="Pfam" id="PF07876">
    <property type="entry name" value="Dabb"/>
    <property type="match status" value="1"/>
</dbReference>
<dbReference type="Gene3D" id="3.30.70.100">
    <property type="match status" value="1"/>
</dbReference>
<name>A0AAE1J830_9FABA</name>
<sequence length="187" mass="20879">MSTQTQMMEHVVLFGVKNTIEPSKVREMVDRINSLSLLDEVLHLTAGPVLRIRSSSLNFTHIYHSRYSSKQHFDAYTAHPHHLAVVQANANICGDAMALDWLSDLQADPVLPSGSVVRVTLLKLKDGLGDQVRKEILEVVRGTRGMSELEAVDSNDEFVKYQKDNIGENLESLMVVDYVVPSPLHSN</sequence>
<dbReference type="AlphaFoldDB" id="A0AAE1J830"/>
<reference evidence="3" key="1">
    <citation type="submission" date="2023-10" db="EMBL/GenBank/DDBJ databases">
        <title>Chromosome-level genome of the transformable northern wattle, Acacia crassicarpa.</title>
        <authorList>
            <person name="Massaro I."/>
            <person name="Sinha N.R."/>
            <person name="Poethig S."/>
            <person name="Leichty A.R."/>
        </authorList>
    </citation>
    <scope>NUCLEOTIDE SEQUENCE</scope>
    <source>
        <strain evidence="3">Acra3RX</strain>
        <tissue evidence="3">Leaf</tissue>
    </source>
</reference>
<dbReference type="SMART" id="SM00886">
    <property type="entry name" value="Dabb"/>
    <property type="match status" value="1"/>
</dbReference>
<proteinExistence type="predicted"/>
<dbReference type="PROSITE" id="PS51502">
    <property type="entry name" value="S_R_A_B_BARREL"/>
    <property type="match status" value="1"/>
</dbReference>
<keyword evidence="4" id="KW-1185">Reference proteome</keyword>
<evidence type="ECO:0000313" key="4">
    <source>
        <dbReference type="Proteomes" id="UP001293593"/>
    </source>
</evidence>
<comment type="subunit">
    <text evidence="1">Homodimer.</text>
</comment>
<protein>
    <recommendedName>
        <fullName evidence="2">Stress-response A/B barrel domain-containing protein</fullName>
    </recommendedName>
</protein>
<dbReference type="InterPro" id="IPR011008">
    <property type="entry name" value="Dimeric_a/b-barrel"/>
</dbReference>
<dbReference type="PANTHER" id="PTHR33178">
    <property type="match status" value="1"/>
</dbReference>
<dbReference type="InterPro" id="IPR013097">
    <property type="entry name" value="Dabb"/>
</dbReference>
<dbReference type="Proteomes" id="UP001293593">
    <property type="component" value="Unassembled WGS sequence"/>
</dbReference>
<dbReference type="SUPFAM" id="SSF54909">
    <property type="entry name" value="Dimeric alpha+beta barrel"/>
    <property type="match status" value="1"/>
</dbReference>
<evidence type="ECO:0000256" key="1">
    <source>
        <dbReference type="ARBA" id="ARBA00011738"/>
    </source>
</evidence>
<evidence type="ECO:0000313" key="3">
    <source>
        <dbReference type="EMBL" id="KAK4265617.1"/>
    </source>
</evidence>
<evidence type="ECO:0000259" key="2">
    <source>
        <dbReference type="PROSITE" id="PS51502"/>
    </source>
</evidence>
<feature type="domain" description="Stress-response A/B barrel" evidence="2">
    <location>
        <begin position="8"/>
        <end position="101"/>
    </location>
</feature>
<accession>A0AAE1J830</accession>
<dbReference type="EMBL" id="JAWXYG010000008">
    <property type="protein sequence ID" value="KAK4265617.1"/>
    <property type="molecule type" value="Genomic_DNA"/>
</dbReference>
<organism evidence="3 4">
    <name type="scientific">Acacia crassicarpa</name>
    <name type="common">northern wattle</name>
    <dbReference type="NCBI Taxonomy" id="499986"/>
    <lineage>
        <taxon>Eukaryota</taxon>
        <taxon>Viridiplantae</taxon>
        <taxon>Streptophyta</taxon>
        <taxon>Embryophyta</taxon>
        <taxon>Tracheophyta</taxon>
        <taxon>Spermatophyta</taxon>
        <taxon>Magnoliopsida</taxon>
        <taxon>eudicotyledons</taxon>
        <taxon>Gunneridae</taxon>
        <taxon>Pentapetalae</taxon>
        <taxon>rosids</taxon>
        <taxon>fabids</taxon>
        <taxon>Fabales</taxon>
        <taxon>Fabaceae</taxon>
        <taxon>Caesalpinioideae</taxon>
        <taxon>mimosoid clade</taxon>
        <taxon>Acacieae</taxon>
        <taxon>Acacia</taxon>
    </lineage>
</organism>
<comment type="caution">
    <text evidence="3">The sequence shown here is derived from an EMBL/GenBank/DDBJ whole genome shotgun (WGS) entry which is preliminary data.</text>
</comment>
<gene>
    <name evidence="3" type="ORF">QN277_026645</name>
</gene>
<dbReference type="InterPro" id="IPR044662">
    <property type="entry name" value="HS1/DABB1-like"/>
</dbReference>
<dbReference type="PANTHER" id="PTHR33178:SF3">
    <property type="entry name" value="STRESS-RESPONSE A_B BARREL DOMAIN-CONTAINING PROTEIN UP3"/>
    <property type="match status" value="1"/>
</dbReference>